<accession>A0A8J5QVZ3</accession>
<feature type="compositionally biased region" description="Basic and acidic residues" evidence="2">
    <location>
        <begin position="1594"/>
        <end position="1724"/>
    </location>
</feature>
<feature type="compositionally biased region" description="Basic residues" evidence="2">
    <location>
        <begin position="716"/>
        <end position="733"/>
    </location>
</feature>
<feature type="region of interest" description="Disordered" evidence="2">
    <location>
        <begin position="952"/>
        <end position="971"/>
    </location>
</feature>
<feature type="region of interest" description="Disordered" evidence="2">
    <location>
        <begin position="1174"/>
        <end position="1226"/>
    </location>
</feature>
<feature type="compositionally biased region" description="Low complexity" evidence="2">
    <location>
        <begin position="746"/>
        <end position="763"/>
    </location>
</feature>
<feature type="compositionally biased region" description="Basic and acidic residues" evidence="2">
    <location>
        <begin position="1174"/>
        <end position="1201"/>
    </location>
</feature>
<feature type="region of interest" description="Disordered" evidence="2">
    <location>
        <begin position="1594"/>
        <end position="1848"/>
    </location>
</feature>
<feature type="compositionally biased region" description="Basic and acidic residues" evidence="2">
    <location>
        <begin position="1750"/>
        <end position="1774"/>
    </location>
</feature>
<feature type="compositionally biased region" description="Polar residues" evidence="2">
    <location>
        <begin position="768"/>
        <end position="778"/>
    </location>
</feature>
<evidence type="ECO:0000256" key="2">
    <source>
        <dbReference type="SAM" id="MobiDB-lite"/>
    </source>
</evidence>
<protein>
    <submittedName>
        <fullName evidence="3">Uncharacterized protein</fullName>
    </submittedName>
</protein>
<feature type="region of interest" description="Disordered" evidence="2">
    <location>
        <begin position="1290"/>
        <end position="1323"/>
    </location>
</feature>
<feature type="compositionally biased region" description="Pro residues" evidence="2">
    <location>
        <begin position="566"/>
        <end position="587"/>
    </location>
</feature>
<dbReference type="EMBL" id="JAAOIC020000064">
    <property type="protein sequence ID" value="KAG8035260.1"/>
    <property type="molecule type" value="Genomic_DNA"/>
</dbReference>
<feature type="compositionally biased region" description="Basic and acidic residues" evidence="2">
    <location>
        <begin position="1534"/>
        <end position="1545"/>
    </location>
</feature>
<feature type="region of interest" description="Disordered" evidence="2">
    <location>
        <begin position="1093"/>
        <end position="1149"/>
    </location>
</feature>
<feature type="compositionally biased region" description="Low complexity" evidence="2">
    <location>
        <begin position="1313"/>
        <end position="1323"/>
    </location>
</feature>
<dbReference type="PANTHER" id="PTHR13037">
    <property type="entry name" value="FORMIN"/>
    <property type="match status" value="1"/>
</dbReference>
<feature type="region of interest" description="Disordered" evidence="2">
    <location>
        <begin position="566"/>
        <end position="589"/>
    </location>
</feature>
<feature type="region of interest" description="Disordered" evidence="2">
    <location>
        <begin position="661"/>
        <end position="684"/>
    </location>
</feature>
<feature type="region of interest" description="Disordered" evidence="2">
    <location>
        <begin position="716"/>
        <end position="794"/>
    </location>
</feature>
<comment type="caution">
    <text evidence="3">The sequence shown here is derived from an EMBL/GenBank/DDBJ whole genome shotgun (WGS) entry which is preliminary data.</text>
</comment>
<keyword evidence="4" id="KW-1185">Reference proteome</keyword>
<dbReference type="PANTHER" id="PTHR13037:SF24">
    <property type="entry name" value="POLYCOMB PROTEIN PCL-RELATED"/>
    <property type="match status" value="1"/>
</dbReference>
<feature type="compositionally biased region" description="Low complexity" evidence="2">
    <location>
        <begin position="1121"/>
        <end position="1136"/>
    </location>
</feature>
<name>A0A8J5QVZ3_9HYME</name>
<feature type="compositionally biased region" description="Basic and acidic residues" evidence="2">
    <location>
        <begin position="1290"/>
        <end position="1301"/>
    </location>
</feature>
<gene>
    <name evidence="3" type="ORF">G9C98_001750</name>
</gene>
<evidence type="ECO:0000313" key="4">
    <source>
        <dbReference type="Proteomes" id="UP000729913"/>
    </source>
</evidence>
<organism evidence="3 4">
    <name type="scientific">Cotesia typhae</name>
    <dbReference type="NCBI Taxonomy" id="2053667"/>
    <lineage>
        <taxon>Eukaryota</taxon>
        <taxon>Metazoa</taxon>
        <taxon>Ecdysozoa</taxon>
        <taxon>Arthropoda</taxon>
        <taxon>Hexapoda</taxon>
        <taxon>Insecta</taxon>
        <taxon>Pterygota</taxon>
        <taxon>Neoptera</taxon>
        <taxon>Endopterygota</taxon>
        <taxon>Hymenoptera</taxon>
        <taxon>Apocrita</taxon>
        <taxon>Ichneumonoidea</taxon>
        <taxon>Braconidae</taxon>
        <taxon>Microgastrinae</taxon>
        <taxon>Cotesia</taxon>
    </lineage>
</organism>
<evidence type="ECO:0000313" key="3">
    <source>
        <dbReference type="EMBL" id="KAG8035260.1"/>
    </source>
</evidence>
<dbReference type="OrthoDB" id="6287635at2759"/>
<feature type="region of interest" description="Disordered" evidence="2">
    <location>
        <begin position="1534"/>
        <end position="1581"/>
    </location>
</feature>
<feature type="region of interest" description="Disordered" evidence="2">
    <location>
        <begin position="822"/>
        <end position="898"/>
    </location>
</feature>
<evidence type="ECO:0000256" key="1">
    <source>
        <dbReference type="ARBA" id="ARBA00022581"/>
    </source>
</evidence>
<reference evidence="3" key="2">
    <citation type="submission" date="2021-04" db="EMBL/GenBank/DDBJ databases">
        <title>Genome-wide patterns of bracovirus chromosomal integration into multiple host tissues during parasitism.</title>
        <authorList>
            <person name="Chebbi M.A.C."/>
        </authorList>
    </citation>
    <scope>NUCLEOTIDE SEQUENCE</scope>
    <source>
        <tissue evidence="3">Whole body</tissue>
    </source>
</reference>
<reference evidence="3" key="1">
    <citation type="submission" date="2020-03" db="EMBL/GenBank/DDBJ databases">
        <authorList>
            <person name="Chebbi M.A."/>
            <person name="Drezen J.M."/>
        </authorList>
    </citation>
    <scope>NUCLEOTIDE SEQUENCE</scope>
    <source>
        <tissue evidence="3">Whole body</tissue>
    </source>
</reference>
<feature type="region of interest" description="Disordered" evidence="2">
    <location>
        <begin position="307"/>
        <end position="338"/>
    </location>
</feature>
<dbReference type="Proteomes" id="UP000729913">
    <property type="component" value="Unassembled WGS sequence"/>
</dbReference>
<feature type="compositionally biased region" description="Basic and acidic residues" evidence="2">
    <location>
        <begin position="887"/>
        <end position="898"/>
    </location>
</feature>
<feature type="region of interest" description="Disordered" evidence="2">
    <location>
        <begin position="1350"/>
        <end position="1372"/>
    </location>
</feature>
<feature type="compositionally biased region" description="Pro residues" evidence="2">
    <location>
        <begin position="670"/>
        <end position="683"/>
    </location>
</feature>
<feature type="region of interest" description="Disordered" evidence="2">
    <location>
        <begin position="1400"/>
        <end position="1419"/>
    </location>
</feature>
<sequence>MALILPSEIARLVFGYLEENECSEAASKFFTTSPHLEECRYVSQKGRKFDTKVNDHTLTDIVEKYFLVMRFVKERLSKMEDSDSQSTDLMVMVKLLLDGPPRGKQRFVVNINVPPPQTGGSPILAGSSRKRRLHSQQHPDRSKRIVLNQQVNTDATQLNQLPGNSEPGQEAALNKSLTDIQSLSTEIKIKETVVEVHKESKLQPMKNSTATDTKELMCYATAEVQTQDDHLLTREMLSRTEIQEKIAEQINKAGLPNLSSVIKETSFCDNPEVNTSIMSELNNAIKSVVTTTEKDPVFEDFLNEIIGTTDESPDGSPYNSNPTERFNPEVKPEPPNTVQETDVKEEIFNLNEPTHDHLFDDLNAAAIQGIINVNKITRETGDLTEEMKKEENPTTSTAVTLGNETEIPSISPATVLSIEIPNLPVNINPANLNLVNVNPINVNPVNVNPVNVNPVNLNPPLLPAVSSSILTTVPKVIQRVPKAIIRKGKPRKAHQPEPTKIKPKIVSNEEVVTTLVFCQQDQEKIAYEETRSMRITSGDTQCLAAMPKVPGETLFLRTVQVPKMIPAPPALSPPPPTPSPPPPPSPPLDLAKFRRIAPKFSDLPNLLVEPVEKKKNDQEDEAITLYEHNLESFPICTEIPMMTADELISYSGTGLSPFLKLNKRKNSPEAPGPPVPPPAPPVEALPTVDLIGDTSFILEKEESIIKRTPKSLLKSRAKNHRLSLSTPRRRSSHVRALDFNTPTGLSSSRRYSVTSTRPSPSRPLNKSIPRSSLFSTPIKSPRKKAPVKTPVRSLKPLETPIATRSPAPTLQGNWNKVSGVDTIIGCDSQSDSGSPPKKRPKSWDADLREGLVIPEESPKKPLRNPNKSLNNDNEEVNNDPGAPTVKSEVEVESKEAKSSEKVAQSTIVTAKGVTKKYAKLKTITSRISGSSDLSSNFETSATEKVIKDLETPRKSEDIGVPPTPRILSPSSNQCSFVRINSNETKVTGFVTTPEFPVTPCINFTPKHGDNTVDSLKKDFALYYHPGAYGKPVKNVDVKKNNSNVNAAASTSASTSANTETVVNTSGAKLEITQFEVIKENLPKEETCKELRISNAEGLNKSQESEKSLENSRSDDSDSDSDSSSSSSSSSSSYCSDDQSKSRSRLSVSKISNVSKKSDNLGLDLSDSMIKTDYKSSKDANKLENCEDKVSQQDGELVRENSGEQEGGLVEKGGETDSGKIQINEEGVCGTIQGEKSVEDLPVEKEKVVKEREEINEGDLVLEDQVEEGEIQEASPKKMFPIIKSDKALEEAEIETPAKNDDLLDEADISETPSGSKNGTETTTTNLTTKISKIINTKSHWQQGDKVMKSTLIDPKNNNDVLPGPSQPENPEVNHEILRRELDEKRLRIMDRLKKNITVKPMYGGSKRKDKNDKAKPRNNVVVKSKAQENKEVKDSAHENHEVKDKTFGSLEVKDRNHGNLEMNNRIHENLEIRDRSYGNLELIDRCYENLEVRDRGLRNLEVKDRGHGNLELKNRVYGNLEARDRGYGSLEVRDRGYANNHDPRYRIHGNPYEGNDISYRSNDPRDRIYGNNYEGNERGYRSNDLRDRIYGDHFEGNERSYRSNDPRHKNNETRNRYRSHDGRSRSRGSDKRRSKSHGSDEGRGRSHGSNEDRGRNHRSNEDRGRNHKSTDDKGRSRGSNQDRDRRDDKVRNQRTDYDKYKRDDKVRNERLNHEIQPRKEDKVKNKVGADTGGLKKKDKAKINTVTSEVEGSKNDKIRSQVADDKKDVKEEKSEQVNNKVKGQGTKEAKKEETNTNSDSRREVKLPVIPVTRKSARYAARAAKNEAEKIKCDSSKDKDKKKSVEDDQKSKIEVDKTNLPTTNIFHNILTGKLLLKEVVDRAKLDQGKSNEVSKKDDKATLDKKMKVDAVKRDLFSGDEMSDVETKKVTSSQVEDLMMQLHKSNTPEAPETEELTDKNMVLVSLNLQPASKSSSESEADLSMNHCEIKFVHDDNVNSKKRYRKTALDVVPITVPTEDGDTMTVILTLTSHEELFNLQPARVKKITKKDPSKQAPEPVRYRRKVQLRDSKPMVTSIDSQPLATSSPLTIDLPGTSKVVKSELTKPASTNQVQKKKGEAMSGMTICVYQEVILLSMKILS</sequence>
<feature type="region of interest" description="Disordered" evidence="2">
    <location>
        <begin position="112"/>
        <end position="143"/>
    </location>
</feature>
<keyword evidence="1" id="KW-0945">Host-virus interaction</keyword>
<proteinExistence type="predicted"/>
<feature type="compositionally biased region" description="Basic and acidic residues" evidence="2">
    <location>
        <begin position="1822"/>
        <end position="1848"/>
    </location>
</feature>
<feature type="compositionally biased region" description="Basic and acidic residues" evidence="2">
    <location>
        <begin position="1784"/>
        <end position="1804"/>
    </location>
</feature>
<feature type="compositionally biased region" description="Basic and acidic residues" evidence="2">
    <location>
        <begin position="1102"/>
        <end position="1115"/>
    </location>
</feature>